<protein>
    <submittedName>
        <fullName evidence="3">Uncharacterized protein</fullName>
    </submittedName>
</protein>
<keyword evidence="1" id="KW-1133">Transmembrane helix</keyword>
<evidence type="ECO:0000256" key="2">
    <source>
        <dbReference type="SAM" id="SignalP"/>
    </source>
</evidence>
<proteinExistence type="predicted"/>
<evidence type="ECO:0000313" key="3">
    <source>
        <dbReference type="EMBL" id="KAK5639363.1"/>
    </source>
</evidence>
<name>A0AAN7V5A7_9COLE</name>
<reference evidence="3 4" key="1">
    <citation type="journal article" date="2024" name="Insects">
        <title>An Improved Chromosome-Level Genome Assembly of the Firefly Pyrocoelia pectoralis.</title>
        <authorList>
            <person name="Fu X."/>
            <person name="Meyer-Rochow V.B."/>
            <person name="Ballantyne L."/>
            <person name="Zhu X."/>
        </authorList>
    </citation>
    <scope>NUCLEOTIDE SEQUENCE [LARGE SCALE GENOMIC DNA]</scope>
    <source>
        <strain evidence="3">XCY_ONT2</strain>
    </source>
</reference>
<evidence type="ECO:0000313" key="4">
    <source>
        <dbReference type="Proteomes" id="UP001329430"/>
    </source>
</evidence>
<feature type="chain" id="PRO_5042890897" evidence="2">
    <location>
        <begin position="18"/>
        <end position="182"/>
    </location>
</feature>
<keyword evidence="4" id="KW-1185">Reference proteome</keyword>
<dbReference type="EMBL" id="JAVRBK010000009">
    <property type="protein sequence ID" value="KAK5639363.1"/>
    <property type="molecule type" value="Genomic_DNA"/>
</dbReference>
<feature type="transmembrane region" description="Helical" evidence="1">
    <location>
        <begin position="108"/>
        <end position="131"/>
    </location>
</feature>
<dbReference type="AlphaFoldDB" id="A0AAN7V5A7"/>
<comment type="caution">
    <text evidence="3">The sequence shown here is derived from an EMBL/GenBank/DDBJ whole genome shotgun (WGS) entry which is preliminary data.</text>
</comment>
<keyword evidence="2" id="KW-0732">Signal</keyword>
<sequence length="182" mass="21153">MYVYLCIFCYLVSVVLSKSVSTIYPIATTQKPIPEVPLSRYEKGLEDYDELQYRQGKGMMADEYYHDHHEDVHEMKEMKEEVMEHKAIANDAWAGYYDFIINEGSFKFWAVFQLVTAALLIYSAVAAIYYAKFNVITTDYDYYYDFFGRSDSGRSDSSNSWFGINAQTFQTILDAISSKKYS</sequence>
<dbReference type="Proteomes" id="UP001329430">
    <property type="component" value="Chromosome 9"/>
</dbReference>
<gene>
    <name evidence="3" type="ORF">RI129_011855</name>
</gene>
<evidence type="ECO:0000256" key="1">
    <source>
        <dbReference type="SAM" id="Phobius"/>
    </source>
</evidence>
<organism evidence="3 4">
    <name type="scientific">Pyrocoelia pectoralis</name>
    <dbReference type="NCBI Taxonomy" id="417401"/>
    <lineage>
        <taxon>Eukaryota</taxon>
        <taxon>Metazoa</taxon>
        <taxon>Ecdysozoa</taxon>
        <taxon>Arthropoda</taxon>
        <taxon>Hexapoda</taxon>
        <taxon>Insecta</taxon>
        <taxon>Pterygota</taxon>
        <taxon>Neoptera</taxon>
        <taxon>Endopterygota</taxon>
        <taxon>Coleoptera</taxon>
        <taxon>Polyphaga</taxon>
        <taxon>Elateriformia</taxon>
        <taxon>Elateroidea</taxon>
        <taxon>Lampyridae</taxon>
        <taxon>Lampyrinae</taxon>
        <taxon>Pyrocoelia</taxon>
    </lineage>
</organism>
<accession>A0AAN7V5A7</accession>
<keyword evidence="1" id="KW-0812">Transmembrane</keyword>
<feature type="signal peptide" evidence="2">
    <location>
        <begin position="1"/>
        <end position="17"/>
    </location>
</feature>
<keyword evidence="1" id="KW-0472">Membrane</keyword>